<dbReference type="AlphaFoldDB" id="A0A7G6RJB5"/>
<accession>A0A7G6RJB5</accession>
<gene>
    <name evidence="2" type="ORF">HB770_11160</name>
</gene>
<dbReference type="Proteomes" id="UP000515518">
    <property type="component" value="Chromosome"/>
</dbReference>
<protein>
    <submittedName>
        <fullName evidence="2">Uncharacterized protein</fullName>
    </submittedName>
</protein>
<evidence type="ECO:0000313" key="2">
    <source>
        <dbReference type="EMBL" id="QND42347.1"/>
    </source>
</evidence>
<feature type="region of interest" description="Disordered" evidence="1">
    <location>
        <begin position="1"/>
        <end position="20"/>
    </location>
</feature>
<reference evidence="3" key="1">
    <citation type="journal article" date="2020" name="Mol. Plant Microbe">
        <title>Rhizobial microsymbionts of the narrowly endemic Oxytropis species growing in Kamchatka are characterized by significant genetic diversity and possess a set of genes that are associated with T3SS and T6SS secretion systems and can affect the development of symbiosis.</title>
        <authorList>
            <person name="Safronova V."/>
            <person name="Guro P."/>
            <person name="Sazanova A."/>
            <person name="Kuznetsova I."/>
            <person name="Belimov A."/>
            <person name="Yakubov V."/>
            <person name="Chirak E."/>
            <person name="Afonin A."/>
            <person name="Gogolev Y."/>
            <person name="Andronov E."/>
            <person name="Tikhonovich I."/>
        </authorList>
    </citation>
    <scope>NUCLEOTIDE SEQUENCE [LARGE SCALE GENOMIC DNA]</scope>
    <source>
        <strain evidence="3">RCAM0610</strain>
    </source>
</reference>
<organism evidence="2 3">
    <name type="scientific">Rhizobium leguminosarum bv. viciae</name>
    <dbReference type="NCBI Taxonomy" id="387"/>
    <lineage>
        <taxon>Bacteria</taxon>
        <taxon>Pseudomonadati</taxon>
        <taxon>Pseudomonadota</taxon>
        <taxon>Alphaproteobacteria</taxon>
        <taxon>Hyphomicrobiales</taxon>
        <taxon>Rhizobiaceae</taxon>
        <taxon>Rhizobium/Agrobacterium group</taxon>
        <taxon>Rhizobium</taxon>
    </lineage>
</organism>
<name>A0A7G6RJB5_RHILV</name>
<evidence type="ECO:0000256" key="1">
    <source>
        <dbReference type="SAM" id="MobiDB-lite"/>
    </source>
</evidence>
<sequence>MAENANTIWADGPSISPEQPEKSRIRAWGTWLESFITAIGANSGSVFQTRALLFADLAHAANSMAWVVGDPSVAYNGIYQKIGISGFGSWTRVGDLPYSFNAAFDVGVSTANAIQATTSVPVSSAQIIVVTIFEANTGTPVTISFNGGSALTVKNFLGEDLVANELLAGAVVTGVISGSTFRLLYDQKYPYAKAVNSGAGTANAIVATIPVGVDFSDSNNLIGLPIVATNTATPVTVAFNGGSALTIKTMAGNNPVVGGLPAGVTLLGFVTGGTFRLLSDQASAAVLAAAEAAAALAADYADFARNNWVVNGPFTGTGAEADYLLSIDPGSANNMFVVVGGVNQMSSDIAYTLVYSGSDAYIRINVPLGVKFEVRVSNAIPIGTPSDGTVTTPKLGAKAVTYPKIQDVSATLRLLGRASAGA</sequence>
<proteinExistence type="predicted"/>
<dbReference type="EMBL" id="CP050549">
    <property type="protein sequence ID" value="QND42347.1"/>
    <property type="molecule type" value="Genomic_DNA"/>
</dbReference>
<evidence type="ECO:0000313" key="3">
    <source>
        <dbReference type="Proteomes" id="UP000515518"/>
    </source>
</evidence>